<dbReference type="RefSeq" id="WP_153544395.1">
    <property type="nucleotide sequence ID" value="NZ_WIXK01000001.1"/>
</dbReference>
<feature type="transmembrane region" description="Helical" evidence="4">
    <location>
        <begin position="6"/>
        <end position="29"/>
    </location>
</feature>
<feature type="domain" description="HTH araC/xylS-type" evidence="5">
    <location>
        <begin position="286"/>
        <end position="391"/>
    </location>
</feature>
<dbReference type="PROSITE" id="PS01124">
    <property type="entry name" value="HTH_ARAC_FAMILY_2"/>
    <property type="match status" value="1"/>
</dbReference>
<evidence type="ECO:0000313" key="6">
    <source>
        <dbReference type="EMBL" id="MQY41322.1"/>
    </source>
</evidence>
<evidence type="ECO:0000259" key="5">
    <source>
        <dbReference type="PROSITE" id="PS01124"/>
    </source>
</evidence>
<dbReference type="EMBL" id="WIXK01000001">
    <property type="protein sequence ID" value="MQY41322.1"/>
    <property type="molecule type" value="Genomic_DNA"/>
</dbReference>
<dbReference type="SUPFAM" id="SSF46689">
    <property type="entry name" value="Homeodomain-like"/>
    <property type="match status" value="1"/>
</dbReference>
<dbReference type="PANTHER" id="PTHR43280:SF29">
    <property type="entry name" value="ARAC-FAMILY TRANSCRIPTIONAL REGULATOR"/>
    <property type="match status" value="1"/>
</dbReference>
<accession>A0A844ATR5</accession>
<reference evidence="6 7" key="1">
    <citation type="submission" date="2019-10" db="EMBL/GenBank/DDBJ databases">
        <title>Epibacterium sp. nov., isolated from seawater.</title>
        <authorList>
            <person name="Zhang X."/>
            <person name="Li N."/>
        </authorList>
    </citation>
    <scope>NUCLEOTIDE SEQUENCE [LARGE SCALE GENOMIC DNA]</scope>
    <source>
        <strain evidence="6 7">SM1969</strain>
    </source>
</reference>
<dbReference type="GO" id="GO:0003700">
    <property type="term" value="F:DNA-binding transcription factor activity"/>
    <property type="evidence" value="ECO:0007669"/>
    <property type="project" value="InterPro"/>
</dbReference>
<dbReference type="PANTHER" id="PTHR43280">
    <property type="entry name" value="ARAC-FAMILY TRANSCRIPTIONAL REGULATOR"/>
    <property type="match status" value="1"/>
</dbReference>
<feature type="transmembrane region" description="Helical" evidence="4">
    <location>
        <begin position="36"/>
        <end position="59"/>
    </location>
</feature>
<feature type="transmembrane region" description="Helical" evidence="4">
    <location>
        <begin position="145"/>
        <end position="166"/>
    </location>
</feature>
<proteinExistence type="predicted"/>
<keyword evidence="3" id="KW-0804">Transcription</keyword>
<evidence type="ECO:0000256" key="1">
    <source>
        <dbReference type="ARBA" id="ARBA00023015"/>
    </source>
</evidence>
<dbReference type="PROSITE" id="PS00041">
    <property type="entry name" value="HTH_ARAC_FAMILY_1"/>
    <property type="match status" value="1"/>
</dbReference>
<dbReference type="SMART" id="SM00342">
    <property type="entry name" value="HTH_ARAC"/>
    <property type="match status" value="1"/>
</dbReference>
<keyword evidence="4" id="KW-1133">Transmembrane helix</keyword>
<keyword evidence="2" id="KW-0238">DNA-binding</keyword>
<dbReference type="AlphaFoldDB" id="A0A844ATR5"/>
<dbReference type="Pfam" id="PF12833">
    <property type="entry name" value="HTH_18"/>
    <property type="match status" value="1"/>
</dbReference>
<gene>
    <name evidence="6" type="ORF">GG681_01610</name>
</gene>
<dbReference type="Gene3D" id="1.10.10.60">
    <property type="entry name" value="Homeodomain-like"/>
    <property type="match status" value="2"/>
</dbReference>
<dbReference type="InterPro" id="IPR009057">
    <property type="entry name" value="Homeodomain-like_sf"/>
</dbReference>
<keyword evidence="4" id="KW-0812">Transmembrane</keyword>
<evidence type="ECO:0000313" key="7">
    <source>
        <dbReference type="Proteomes" id="UP000436694"/>
    </source>
</evidence>
<keyword evidence="4" id="KW-0472">Membrane</keyword>
<dbReference type="Proteomes" id="UP000436694">
    <property type="component" value="Unassembled WGS sequence"/>
</dbReference>
<keyword evidence="7" id="KW-1185">Reference proteome</keyword>
<evidence type="ECO:0000256" key="3">
    <source>
        <dbReference type="ARBA" id="ARBA00023163"/>
    </source>
</evidence>
<comment type="caution">
    <text evidence="6">The sequence shown here is derived from an EMBL/GenBank/DDBJ whole genome shotgun (WGS) entry which is preliminary data.</text>
</comment>
<evidence type="ECO:0000256" key="2">
    <source>
        <dbReference type="ARBA" id="ARBA00023125"/>
    </source>
</evidence>
<name>A0A844ATR5_9RHOB</name>
<feature type="transmembrane region" description="Helical" evidence="4">
    <location>
        <begin position="186"/>
        <end position="203"/>
    </location>
</feature>
<feature type="transmembrane region" description="Helical" evidence="4">
    <location>
        <begin position="215"/>
        <end position="237"/>
    </location>
</feature>
<dbReference type="InterPro" id="IPR018060">
    <property type="entry name" value="HTH_AraC"/>
</dbReference>
<organism evidence="6 7">
    <name type="scientific">Tritonibacter aquimaris</name>
    <dbReference type="NCBI Taxonomy" id="2663379"/>
    <lineage>
        <taxon>Bacteria</taxon>
        <taxon>Pseudomonadati</taxon>
        <taxon>Pseudomonadota</taxon>
        <taxon>Alphaproteobacteria</taxon>
        <taxon>Rhodobacterales</taxon>
        <taxon>Paracoccaceae</taxon>
        <taxon>Tritonibacter</taxon>
    </lineage>
</organism>
<feature type="transmembrane region" description="Helical" evidence="4">
    <location>
        <begin position="71"/>
        <end position="90"/>
    </location>
</feature>
<feature type="transmembrane region" description="Helical" evidence="4">
    <location>
        <begin position="102"/>
        <end position="125"/>
    </location>
</feature>
<dbReference type="GO" id="GO:0043565">
    <property type="term" value="F:sequence-specific DNA binding"/>
    <property type="evidence" value="ECO:0007669"/>
    <property type="project" value="InterPro"/>
</dbReference>
<protein>
    <submittedName>
        <fullName evidence="6">Helix-turn-helix domain-containing protein</fullName>
    </submittedName>
</protein>
<dbReference type="InterPro" id="IPR018062">
    <property type="entry name" value="HTH_AraC-typ_CS"/>
</dbReference>
<evidence type="ECO:0000256" key="4">
    <source>
        <dbReference type="SAM" id="Phobius"/>
    </source>
</evidence>
<sequence>MELYWEHFGLAAALALSLFVLIGLAIRLIETHKRRMFLWAMVAFFVFNALDALDTLAYSQLFSGPNWLQDWQNVLIPGFMVSLYFFVRGLTSSNPKLGRKDLLHLLPFVGAFLCLSPTLFVAGDLSDATDLSEGYLRLAQLGENAFWMLWILMLIIYGALCVRRLFRHKRNIRVLFSDLDGKTLRWLDALVVTIFGLALLVIINEARLLLGYPDWLSGVNAMLYDVVLAGSFGIFALRAQPPLPQWSEEILHTPAPEEYPEARDVQGAQFEVKRYARSGLQQSDLDRYAARLEQRVADGRLWRDHALNLRRLAAEISIPSIHLSEVLNTKLGMSFYDYINQCRVRDACALLIETNMSILEISEAVGFNAKSTFNSSFKKVTDQTPSQWRKAHQP</sequence>
<keyword evidence="1" id="KW-0805">Transcription regulation</keyword>